<evidence type="ECO:0000313" key="9">
    <source>
        <dbReference type="EMBL" id="OIN58696.1"/>
    </source>
</evidence>
<dbReference type="RefSeq" id="WP_071503800.1">
    <property type="nucleotide sequence ID" value="NZ_MORL01000006.1"/>
</dbReference>
<dbReference type="Gene3D" id="1.50.10.10">
    <property type="match status" value="1"/>
</dbReference>
<dbReference type="Gene3D" id="2.60.420.10">
    <property type="entry name" value="Maltose phosphorylase, domain 3"/>
    <property type="match status" value="1"/>
</dbReference>
<dbReference type="EMBL" id="MORL01000006">
    <property type="protein sequence ID" value="OIN58696.1"/>
    <property type="molecule type" value="Genomic_DNA"/>
</dbReference>
<evidence type="ECO:0000259" key="5">
    <source>
        <dbReference type="Pfam" id="PF05592"/>
    </source>
</evidence>
<feature type="domain" description="Bacterial alpha-L-rhamnosidase N-terminal" evidence="6">
    <location>
        <begin position="184"/>
        <end position="354"/>
    </location>
</feature>
<proteinExistence type="predicted"/>
<feature type="chain" id="PRO_5010298912" description="alpha-L-rhamnosidase" evidence="4">
    <location>
        <begin position="21"/>
        <end position="917"/>
    </location>
</feature>
<dbReference type="PANTHER" id="PTHR33307:SF11">
    <property type="entry name" value="ALPHA-L-RHAMNOSIDASE"/>
    <property type="match status" value="1"/>
</dbReference>
<dbReference type="SUPFAM" id="SSF48208">
    <property type="entry name" value="Six-hairpin glycosidases"/>
    <property type="match status" value="1"/>
</dbReference>
<dbReference type="EC" id="3.2.1.40" evidence="2"/>
<evidence type="ECO:0000259" key="6">
    <source>
        <dbReference type="Pfam" id="PF08531"/>
    </source>
</evidence>
<dbReference type="InterPro" id="IPR035398">
    <property type="entry name" value="Bac_rhamnosid_C"/>
</dbReference>
<comment type="catalytic activity">
    <reaction evidence="1">
        <text>Hydrolysis of terminal non-reducing alpha-L-rhamnose residues in alpha-L-rhamnosides.</text>
        <dbReference type="EC" id="3.2.1.40"/>
    </reaction>
</comment>
<dbReference type="InterPro" id="IPR008928">
    <property type="entry name" value="6-hairpin_glycosidase_sf"/>
</dbReference>
<dbReference type="GO" id="GO:0030596">
    <property type="term" value="F:alpha-L-rhamnosidase activity"/>
    <property type="evidence" value="ECO:0007669"/>
    <property type="project" value="UniProtKB-EC"/>
</dbReference>
<dbReference type="InterPro" id="IPR012341">
    <property type="entry name" value="6hp_glycosidase-like_sf"/>
</dbReference>
<protein>
    <recommendedName>
        <fullName evidence="2">alpha-L-rhamnosidase</fullName>
        <ecNumber evidence="2">3.2.1.40</ecNumber>
    </recommendedName>
</protein>
<dbReference type="GO" id="GO:0005975">
    <property type="term" value="P:carbohydrate metabolic process"/>
    <property type="evidence" value="ECO:0007669"/>
    <property type="project" value="InterPro"/>
</dbReference>
<feature type="domain" description="Alpha-L-rhamnosidase concanavalin-like" evidence="5">
    <location>
        <begin position="366"/>
        <end position="451"/>
    </location>
</feature>
<evidence type="ECO:0000259" key="8">
    <source>
        <dbReference type="Pfam" id="PF17390"/>
    </source>
</evidence>
<dbReference type="InterPro" id="IPR013783">
    <property type="entry name" value="Ig-like_fold"/>
</dbReference>
<dbReference type="OrthoDB" id="9815108at2"/>
<sequence>MGNRFFLLIAGLFSVLTAVAQPVQVSGLRCEYRSNPAGVQTLKPSLSWQLRSDSRNVMQTAYRILVADSPEALQAGKGTCWDSGRQLSDASIQVPYDGKPLAATQTYYWKVKVWDNRQHESAWSAVSSWQMGLLQPSDWKQARWIAYEKLADSLVNPLPTDGKKDIVTGGNVLPLFRKTVTVSKPVRQATLFMAGLGHFDLHLNGRKVGDHFMDAGWTKYDKEAQYVAFDLTRQLKAGENVLGAMLGNGFYYVPPVKGRYRKLKVMFGYPKMICRLAITYQDGTTADVVSDGSWKTAPSPITFSSIYGGEDYDANLEQAGWDQAGFSGTGWRPVLLTDGPPSLIAQSQEPLTVAETFEPKGSQILPSGDRVIDFGQNASGIVEVSVRGHRGDTVRIYPAELLKADGSVNQKASGSPFIFTYVLKGAGVETWRPQFTYYGFRYAQVHMSPVNPASHPELLAIKSLHIRNAAARIGDFSSSNDLFNRTNTLIDWAIKSNMVSVFTDCPHREKLGWLEELHLVGASVRYQYDIASLLKKAVHDMRTSQLPDGLIPEIAPEYVKFDWGGGIFRDSPEWGSSAIIVPWYLYQWFGEKNELADSYPMMQRYIAYLSTKANNHILSQGLGDWYDLGPKPPGVSQLTPMGVTGTAIYYYDLTIMEQIAAFLGKTADARRYKALADEVRQAFNNTFFNRETKQYATNSQTANAMALFMKLVEPQYEAAVVENLVADIRSRNNSLTAGDIGYRYLLRALENAGRSDVIYAMNNRSDVPGYGYQLAKGATALTESWQALPTVSNNHFMLGHLMEWFYAGLVGIKQDETSVAFKQTMIYPQPVGDVTRAQASYESPYGRIQCAWQRTGTTFEMTVVIPANTTATVYLPADGSRPVLEGGRAIKPVSHANGRAQVRIGSGTYRFRTRILP</sequence>
<evidence type="ECO:0000256" key="3">
    <source>
        <dbReference type="ARBA" id="ARBA00022801"/>
    </source>
</evidence>
<dbReference type="Pfam" id="PF08531">
    <property type="entry name" value="Bac_rhamnosid_N"/>
    <property type="match status" value="1"/>
</dbReference>
<dbReference type="PANTHER" id="PTHR33307">
    <property type="entry name" value="ALPHA-RHAMNOSIDASE (EUROFUNG)"/>
    <property type="match status" value="1"/>
</dbReference>
<dbReference type="Pfam" id="PF05592">
    <property type="entry name" value="Bac_rhamnosid"/>
    <property type="match status" value="1"/>
</dbReference>
<name>A0A1S2VKH7_9BACT</name>
<dbReference type="InterPro" id="IPR035396">
    <property type="entry name" value="Bac_rhamnosid6H"/>
</dbReference>
<keyword evidence="3" id="KW-0378">Hydrolase</keyword>
<organism evidence="9 10">
    <name type="scientific">Arsenicibacter rosenii</name>
    <dbReference type="NCBI Taxonomy" id="1750698"/>
    <lineage>
        <taxon>Bacteria</taxon>
        <taxon>Pseudomonadati</taxon>
        <taxon>Bacteroidota</taxon>
        <taxon>Cytophagia</taxon>
        <taxon>Cytophagales</taxon>
        <taxon>Spirosomataceae</taxon>
        <taxon>Arsenicibacter</taxon>
    </lineage>
</organism>
<evidence type="ECO:0000256" key="2">
    <source>
        <dbReference type="ARBA" id="ARBA00012652"/>
    </source>
</evidence>
<feature type="domain" description="Alpha-L-rhamnosidase C-terminal" evidence="8">
    <location>
        <begin position="811"/>
        <end position="880"/>
    </location>
</feature>
<evidence type="ECO:0000313" key="10">
    <source>
        <dbReference type="Proteomes" id="UP000181790"/>
    </source>
</evidence>
<dbReference type="PIRSF" id="PIRSF010631">
    <property type="entry name" value="A-rhamnsds"/>
    <property type="match status" value="1"/>
</dbReference>
<dbReference type="AlphaFoldDB" id="A0A1S2VKH7"/>
<keyword evidence="4" id="KW-0732">Signal</keyword>
<feature type="signal peptide" evidence="4">
    <location>
        <begin position="1"/>
        <end position="20"/>
    </location>
</feature>
<feature type="domain" description="Alpha-L-rhamnosidase six-hairpin glycosidase" evidence="7">
    <location>
        <begin position="472"/>
        <end position="807"/>
    </location>
</feature>
<accession>A0A1S2VKH7</accession>
<dbReference type="InterPro" id="IPR008902">
    <property type="entry name" value="Rhamnosid_concanavalin"/>
</dbReference>
<dbReference type="InterPro" id="IPR013737">
    <property type="entry name" value="Bac_rhamnosid_N"/>
</dbReference>
<dbReference type="Pfam" id="PF17390">
    <property type="entry name" value="Bac_rhamnosid_C"/>
    <property type="match status" value="1"/>
</dbReference>
<reference evidence="9 10" key="1">
    <citation type="submission" date="2016-10" db="EMBL/GenBank/DDBJ databases">
        <title>Arsenicibacter rosenii gen. nov., sp. nov., an efficient arsenic-methylating bacterium isolated from an arsenic-contaminated paddy soil.</title>
        <authorList>
            <person name="Huang K."/>
        </authorList>
    </citation>
    <scope>NUCLEOTIDE SEQUENCE [LARGE SCALE GENOMIC DNA]</scope>
    <source>
        <strain evidence="9 10">SM-1</strain>
    </source>
</reference>
<evidence type="ECO:0000256" key="4">
    <source>
        <dbReference type="SAM" id="SignalP"/>
    </source>
</evidence>
<dbReference type="Gene3D" id="2.60.120.260">
    <property type="entry name" value="Galactose-binding domain-like"/>
    <property type="match status" value="2"/>
</dbReference>
<dbReference type="Proteomes" id="UP000181790">
    <property type="component" value="Unassembled WGS sequence"/>
</dbReference>
<evidence type="ECO:0000259" key="7">
    <source>
        <dbReference type="Pfam" id="PF17389"/>
    </source>
</evidence>
<dbReference type="InterPro" id="IPR016007">
    <property type="entry name" value="Alpha_rhamnosid"/>
</dbReference>
<gene>
    <name evidence="9" type="ORF">BLX24_14140</name>
</gene>
<comment type="caution">
    <text evidence="9">The sequence shown here is derived from an EMBL/GenBank/DDBJ whole genome shotgun (WGS) entry which is preliminary data.</text>
</comment>
<dbReference type="Pfam" id="PF25788">
    <property type="entry name" value="Ig_Rha78A_N"/>
    <property type="match status" value="1"/>
</dbReference>
<dbReference type="Gene3D" id="2.60.40.10">
    <property type="entry name" value="Immunoglobulins"/>
    <property type="match status" value="1"/>
</dbReference>
<dbReference type="Pfam" id="PF17389">
    <property type="entry name" value="Bac_rhamnosid6H"/>
    <property type="match status" value="1"/>
</dbReference>
<keyword evidence="10" id="KW-1185">Reference proteome</keyword>
<evidence type="ECO:0000256" key="1">
    <source>
        <dbReference type="ARBA" id="ARBA00001445"/>
    </source>
</evidence>